<dbReference type="Proteomes" id="UP000008520">
    <property type="component" value="Chromosome"/>
</dbReference>
<dbReference type="STRING" id="420890.LCGL_1794"/>
<keyword evidence="1" id="KW-0812">Transmembrane</keyword>
<reference evidence="3 4" key="1">
    <citation type="journal article" date="2011" name="PLoS ONE">
        <title>Complete genome sequence and comparative analysis of the fish pathogen Lactococcus garvieae.</title>
        <authorList>
            <person name="Morita H."/>
            <person name="Toh H."/>
            <person name="Oshima K."/>
            <person name="Yoshizaki M."/>
            <person name="Kawanishi M."/>
            <person name="Nakaya K."/>
            <person name="Suzuki T."/>
            <person name="Miyauchi E."/>
            <person name="Ishii Y."/>
            <person name="Tanabe S."/>
            <person name="Murakami M."/>
            <person name="Hattori M."/>
        </authorList>
    </citation>
    <scope>NUCLEOTIDE SEQUENCE [LARGE SCALE GENOMIC DNA]</scope>
    <source>
        <strain evidence="3 4">Lg2</strain>
    </source>
</reference>
<feature type="domain" description="DUF6273" evidence="2">
    <location>
        <begin position="91"/>
        <end position="257"/>
    </location>
</feature>
<keyword evidence="4" id="KW-1185">Reference proteome</keyword>
<name>F9VG03_LACGL</name>
<evidence type="ECO:0000313" key="3">
    <source>
        <dbReference type="EMBL" id="BAK61254.1"/>
    </source>
</evidence>
<sequence>MKLLSRFAKEGAMKRKKRLALFMILSITQLFIAVFIVVKREDFIYLFPAKEPQTLRDLAYDRDKRLGYTVLVKEDGKRVPYLVLTKNYIGQGHVLLLRKYLVDPPMAFREGWEEAYYGQSIPDAFMQKDFIQRLSKDVQENIPLTELGIKPSEENAGTGHIEKIKRKLFLLSDIDVGNYKYRVRFEDDCNLMYFKRKGGVKEGRLAYLEGDFTPYSWWLRTAFATASTVVSAVDYEGMLSGGGVVYPAHIRPAFTLPPETEVEKQESDGQIIYVLKIDK</sequence>
<dbReference type="HOGENOM" id="CLU_093427_0_0_9"/>
<accession>F9VG03</accession>
<dbReference type="AlphaFoldDB" id="F9VG03"/>
<dbReference type="Pfam" id="PF19789">
    <property type="entry name" value="DUF6273"/>
    <property type="match status" value="1"/>
</dbReference>
<evidence type="ECO:0000256" key="1">
    <source>
        <dbReference type="SAM" id="Phobius"/>
    </source>
</evidence>
<dbReference type="EMBL" id="AP009333">
    <property type="protein sequence ID" value="BAK61254.1"/>
    <property type="molecule type" value="Genomic_DNA"/>
</dbReference>
<dbReference type="InterPro" id="IPR046240">
    <property type="entry name" value="DUF6273"/>
</dbReference>
<proteinExistence type="predicted"/>
<feature type="transmembrane region" description="Helical" evidence="1">
    <location>
        <begin position="20"/>
        <end position="38"/>
    </location>
</feature>
<dbReference type="eggNOG" id="ENOG50338XF">
    <property type="taxonomic scope" value="Bacteria"/>
</dbReference>
<protein>
    <recommendedName>
        <fullName evidence="2">DUF6273 domain-containing protein</fullName>
    </recommendedName>
</protein>
<dbReference type="PATRIC" id="fig|420890.5.peg.1769"/>
<organism evidence="3 4">
    <name type="scientific">Lactococcus garvieae (strain Lg2)</name>
    <name type="common">Enterococcus seriolicida</name>
    <dbReference type="NCBI Taxonomy" id="420890"/>
    <lineage>
        <taxon>Bacteria</taxon>
        <taxon>Bacillati</taxon>
        <taxon>Bacillota</taxon>
        <taxon>Bacilli</taxon>
        <taxon>Lactobacillales</taxon>
        <taxon>Streptococcaceae</taxon>
        <taxon>Lactococcus</taxon>
    </lineage>
</organism>
<evidence type="ECO:0000313" key="4">
    <source>
        <dbReference type="Proteomes" id="UP000008520"/>
    </source>
</evidence>
<keyword evidence="1" id="KW-1133">Transmembrane helix</keyword>
<dbReference type="KEGG" id="lgv:LCGL_1794"/>
<keyword evidence="1" id="KW-0472">Membrane</keyword>
<gene>
    <name evidence="3" type="ordered locus">LCGL_1794</name>
</gene>
<evidence type="ECO:0000259" key="2">
    <source>
        <dbReference type="Pfam" id="PF19789"/>
    </source>
</evidence>